<reference evidence="1" key="1">
    <citation type="journal article" date="2022" name="bioRxiv">
        <title>Sequencing and chromosome-scale assembly of the giantPleurodeles waltlgenome.</title>
        <authorList>
            <person name="Brown T."/>
            <person name="Elewa A."/>
            <person name="Iarovenko S."/>
            <person name="Subramanian E."/>
            <person name="Araus A.J."/>
            <person name="Petzold A."/>
            <person name="Susuki M."/>
            <person name="Suzuki K.-i.T."/>
            <person name="Hayashi T."/>
            <person name="Toyoda A."/>
            <person name="Oliveira C."/>
            <person name="Osipova E."/>
            <person name="Leigh N.D."/>
            <person name="Simon A."/>
            <person name="Yun M.H."/>
        </authorList>
    </citation>
    <scope>NUCLEOTIDE SEQUENCE</scope>
    <source>
        <strain evidence="1">20211129_DDA</strain>
        <tissue evidence="1">Liver</tissue>
    </source>
</reference>
<comment type="caution">
    <text evidence="1">The sequence shown here is derived from an EMBL/GenBank/DDBJ whole genome shotgun (WGS) entry which is preliminary data.</text>
</comment>
<evidence type="ECO:0000313" key="1">
    <source>
        <dbReference type="EMBL" id="KAJ1198682.1"/>
    </source>
</evidence>
<dbReference type="Proteomes" id="UP001066276">
    <property type="component" value="Chromosome 2_1"/>
</dbReference>
<organism evidence="1 2">
    <name type="scientific">Pleurodeles waltl</name>
    <name type="common">Iberian ribbed newt</name>
    <dbReference type="NCBI Taxonomy" id="8319"/>
    <lineage>
        <taxon>Eukaryota</taxon>
        <taxon>Metazoa</taxon>
        <taxon>Chordata</taxon>
        <taxon>Craniata</taxon>
        <taxon>Vertebrata</taxon>
        <taxon>Euteleostomi</taxon>
        <taxon>Amphibia</taxon>
        <taxon>Batrachia</taxon>
        <taxon>Caudata</taxon>
        <taxon>Salamandroidea</taxon>
        <taxon>Salamandridae</taxon>
        <taxon>Pleurodelinae</taxon>
        <taxon>Pleurodeles</taxon>
    </lineage>
</organism>
<accession>A0AAV7VBF6</accession>
<protein>
    <submittedName>
        <fullName evidence="1">Uncharacterized protein</fullName>
    </submittedName>
</protein>
<keyword evidence="2" id="KW-1185">Reference proteome</keyword>
<gene>
    <name evidence="1" type="ORF">NDU88_002521</name>
</gene>
<dbReference type="AlphaFoldDB" id="A0AAV7VBF6"/>
<dbReference type="EMBL" id="JANPWB010000003">
    <property type="protein sequence ID" value="KAJ1198682.1"/>
    <property type="molecule type" value="Genomic_DNA"/>
</dbReference>
<proteinExistence type="predicted"/>
<evidence type="ECO:0000313" key="2">
    <source>
        <dbReference type="Proteomes" id="UP001066276"/>
    </source>
</evidence>
<sequence length="113" mass="12440">MQHIYASFMQQRNVYFRIQPSSSELCIKKAFVRLGIAEWGLPLPLARQKLRDRDSCRARLQNTPVRCAAAFPCSTSLGAAESVTAGGDSFSCAQALPRAGWNVAVRKEHTSAI</sequence>
<name>A0AAV7VBF6_PLEWA</name>